<feature type="transmembrane region" description="Helical" evidence="6">
    <location>
        <begin position="89"/>
        <end position="112"/>
    </location>
</feature>
<dbReference type="Proteomes" id="UP001652623">
    <property type="component" value="Chromosome 9"/>
</dbReference>
<evidence type="ECO:0000313" key="8">
    <source>
        <dbReference type="RefSeq" id="XP_015893288.1"/>
    </source>
</evidence>
<keyword evidence="3 6" id="KW-1133">Transmembrane helix</keyword>
<dbReference type="InterPro" id="IPR023271">
    <property type="entry name" value="Aquaporin-like"/>
</dbReference>
<dbReference type="GO" id="GO:0015267">
    <property type="term" value="F:channel activity"/>
    <property type="evidence" value="ECO:0007669"/>
    <property type="project" value="InterPro"/>
</dbReference>
<protein>
    <submittedName>
        <fullName evidence="8">Aquaporin TIP1-2</fullName>
    </submittedName>
</protein>
<dbReference type="GO" id="GO:0016020">
    <property type="term" value="C:membrane"/>
    <property type="evidence" value="ECO:0007669"/>
    <property type="project" value="UniProtKB-SubCell"/>
</dbReference>
<accession>A0A6P4AFE1</accession>
<dbReference type="SUPFAM" id="SSF81338">
    <property type="entry name" value="Aquaporin-like"/>
    <property type="match status" value="1"/>
</dbReference>
<dbReference type="AlphaFoldDB" id="A0A6P4AFE1"/>
<keyword evidence="2 5" id="KW-0812">Transmembrane</keyword>
<feature type="transmembrane region" description="Helical" evidence="6">
    <location>
        <begin position="59"/>
        <end position="77"/>
    </location>
</feature>
<evidence type="ECO:0000313" key="7">
    <source>
        <dbReference type="Proteomes" id="UP001652623"/>
    </source>
</evidence>
<evidence type="ECO:0000256" key="6">
    <source>
        <dbReference type="SAM" id="Phobius"/>
    </source>
</evidence>
<dbReference type="GeneID" id="107427414"/>
<dbReference type="Gene3D" id="1.20.1080.10">
    <property type="entry name" value="Glycerol uptake facilitator protein"/>
    <property type="match status" value="1"/>
</dbReference>
<dbReference type="PRINTS" id="PR00783">
    <property type="entry name" value="MINTRINSICP"/>
</dbReference>
<comment type="subcellular location">
    <subcellularLocation>
        <location evidence="1">Membrane</location>
        <topology evidence="1">Multi-pass membrane protein</topology>
    </subcellularLocation>
</comment>
<dbReference type="PANTHER" id="PTHR47002">
    <property type="entry name" value="AQUAPORIN-LIKE"/>
    <property type="match status" value="1"/>
</dbReference>
<evidence type="ECO:0000256" key="3">
    <source>
        <dbReference type="ARBA" id="ARBA00022989"/>
    </source>
</evidence>
<dbReference type="RefSeq" id="XP_015893288.1">
    <property type="nucleotide sequence ID" value="XM_016037802.3"/>
</dbReference>
<gene>
    <name evidence="8" type="primary">LOC107427414</name>
</gene>
<dbReference type="KEGG" id="zju:107427414"/>
<evidence type="ECO:0000256" key="1">
    <source>
        <dbReference type="ARBA" id="ARBA00004141"/>
    </source>
</evidence>
<feature type="transmembrane region" description="Helical" evidence="6">
    <location>
        <begin position="268"/>
        <end position="284"/>
    </location>
</feature>
<keyword evidence="4 6" id="KW-0472">Membrane</keyword>
<feature type="transmembrane region" description="Helical" evidence="6">
    <location>
        <begin position="212"/>
        <end position="234"/>
    </location>
</feature>
<name>A0A6P4AFE1_ZIZJJ</name>
<evidence type="ECO:0000256" key="4">
    <source>
        <dbReference type="ARBA" id="ARBA00023136"/>
    </source>
</evidence>
<reference evidence="8" key="1">
    <citation type="submission" date="2025-08" db="UniProtKB">
        <authorList>
            <consortium name="RefSeq"/>
        </authorList>
    </citation>
    <scope>IDENTIFICATION</scope>
    <source>
        <tissue evidence="8">Seedling</tissue>
    </source>
</reference>
<dbReference type="Pfam" id="PF00230">
    <property type="entry name" value="MIP"/>
    <property type="match status" value="1"/>
</dbReference>
<evidence type="ECO:0000256" key="2">
    <source>
        <dbReference type="ARBA" id="ARBA00022692"/>
    </source>
</evidence>
<keyword evidence="7" id="KW-1185">Reference proteome</keyword>
<evidence type="ECO:0000256" key="5">
    <source>
        <dbReference type="RuleBase" id="RU000477"/>
    </source>
</evidence>
<dbReference type="InterPro" id="IPR000425">
    <property type="entry name" value="MIP"/>
</dbReference>
<comment type="similarity">
    <text evidence="5">Belongs to the MIP/aquaporin (TC 1.A.8) family.</text>
</comment>
<keyword evidence="5" id="KW-0813">Transport</keyword>
<proteinExistence type="inferred from homology"/>
<feature type="transmembrane region" description="Helical" evidence="6">
    <location>
        <begin position="133"/>
        <end position="151"/>
    </location>
</feature>
<organism evidence="7 8">
    <name type="scientific">Ziziphus jujuba</name>
    <name type="common">Chinese jujube</name>
    <name type="synonym">Ziziphus sativa</name>
    <dbReference type="NCBI Taxonomy" id="326968"/>
    <lineage>
        <taxon>Eukaryota</taxon>
        <taxon>Viridiplantae</taxon>
        <taxon>Streptophyta</taxon>
        <taxon>Embryophyta</taxon>
        <taxon>Tracheophyta</taxon>
        <taxon>Spermatophyta</taxon>
        <taxon>Magnoliopsida</taxon>
        <taxon>eudicotyledons</taxon>
        <taxon>Gunneridae</taxon>
        <taxon>Pentapetalae</taxon>
        <taxon>rosids</taxon>
        <taxon>fabids</taxon>
        <taxon>Rosales</taxon>
        <taxon>Rhamnaceae</taxon>
        <taxon>Paliureae</taxon>
        <taxon>Ziziphus</taxon>
    </lineage>
</organism>
<dbReference type="PANTHER" id="PTHR47002:SF6">
    <property type="entry name" value="X INTRINSIC PROTEIN"/>
    <property type="match status" value="1"/>
</dbReference>
<sequence length="322" mass="34958">MSSQTEANNAEPTRRHPLSVENFEMAKCLIKTNSTIWTKFLAFIGAHDFLSPEVWRASLTELVATAFLIFSLTSSIISCLESQSTDPKLLIPFAVFIIAFLFLLVTVPLSGGHMSPVFTFIATLRGLITLSRAFIYVFAQCLGSILSFFLLQRVMNQSAARKYSLGGCSITGNGYETTGINTITALVLEFSCTFLVLLIGVTVAFDKNMSKQLGLVMVCVVVAGAMGVAVFVSISVTGSGGYGGVGLNPARCLGAALLVGGRLWDGHWVFWVGPFLACILYYGFSLSLPREGLNFIDGEHDILRLARNCFRTSVERKNNSNV</sequence>
<dbReference type="InParanoid" id="A0A6P4AFE1"/>
<feature type="transmembrane region" description="Helical" evidence="6">
    <location>
        <begin position="183"/>
        <end position="205"/>
    </location>
</feature>